<accession>A6XB83</accession>
<organism evidence="2">
    <name type="scientific">Lactiplantibacillus plantarum</name>
    <name type="common">Lactobacillus plantarum</name>
    <dbReference type="NCBI Taxonomy" id="1590"/>
    <lineage>
        <taxon>Bacteria</taxon>
        <taxon>Bacillati</taxon>
        <taxon>Bacillota</taxon>
        <taxon>Bacilli</taxon>
        <taxon>Lactobacillales</taxon>
        <taxon>Lactobacillaceae</taxon>
        <taxon>Lactiplantibacillus</taxon>
    </lineage>
</organism>
<evidence type="ECO:0000313" key="2">
    <source>
        <dbReference type="EMBL" id="ABS11214.1"/>
    </source>
</evidence>
<proteinExistence type="predicted"/>
<reference evidence="2" key="1">
    <citation type="journal article" date="2008" name="Arch. Microbiol.">
        <title>Characterization of a new organization of the plantaricin locus in the inducible bacteriocin-producing Lactobacillus plantarum J23 of grape must origin.</title>
        <authorList>
            <person name="Rojo-Bezares B."/>
            <person name="Saenz Y."/>
            <person name="Navarro L."/>
            <person name="Jimenez-Diaz R."/>
            <person name="Zarazaga M."/>
            <person name="Ruiz-Larrea F."/>
            <person name="Torres C."/>
        </authorList>
    </citation>
    <scope>NUCLEOTIDE SEQUENCE</scope>
    <source>
        <strain evidence="2">J23</strain>
    </source>
</reference>
<feature type="transmembrane region" description="Helical" evidence="1">
    <location>
        <begin position="37"/>
        <end position="56"/>
    </location>
</feature>
<keyword evidence="1" id="KW-0472">Membrane</keyword>
<dbReference type="EMBL" id="DQ323671">
    <property type="protein sequence ID" value="ABS11214.1"/>
    <property type="molecule type" value="Genomic_DNA"/>
</dbReference>
<gene>
    <name evidence="2" type="primary">orfZ2</name>
</gene>
<dbReference type="RefSeq" id="WP_157113081.1">
    <property type="nucleotide sequence ID" value="NZ_CP017354.1"/>
</dbReference>
<keyword evidence="1" id="KW-1133">Transmembrane helix</keyword>
<name>A6XB83_LACPN</name>
<sequence>MKKESLNAVSNFETMNTSDMINIIGGKKNKYYRAGANARKTGLMILGIVAAGAAIGM</sequence>
<dbReference type="AlphaFoldDB" id="A6XB83"/>
<evidence type="ECO:0000256" key="1">
    <source>
        <dbReference type="SAM" id="Phobius"/>
    </source>
</evidence>
<keyword evidence="1" id="KW-0812">Transmembrane</keyword>
<protein>
    <submittedName>
        <fullName evidence="2">Uncharacterized protein orfZ2</fullName>
    </submittedName>
</protein>